<reference evidence="5 6" key="1">
    <citation type="submission" date="2018-08" db="EMBL/GenBank/DDBJ databases">
        <title>Aphanomyces genome sequencing and annotation.</title>
        <authorList>
            <person name="Minardi D."/>
            <person name="Oidtmann B."/>
            <person name="Van Der Giezen M."/>
            <person name="Studholme D.J."/>
        </authorList>
    </citation>
    <scope>NUCLEOTIDE SEQUENCE [LARGE SCALE GENOMIC DNA]</scope>
    <source>
        <strain evidence="5 6">197901</strain>
    </source>
</reference>
<proteinExistence type="inferred from homology"/>
<dbReference type="Pfam" id="PF12796">
    <property type="entry name" value="Ank_2"/>
    <property type="match status" value="1"/>
</dbReference>
<dbReference type="VEuPathDB" id="FungiDB:H257_09963"/>
<sequence length="757" mass="82313">MKSVSPTSTRPPNGGATHDGGAVDGFGDGVVGVRVPLPHAPPMELANAPMSTGPMEQGGIWLITGISDLHSEEAQTSATLASVRGAVGGMKDTLVAVWHSAALAITGANAWTNAVMLHAGGKSAASTDDNDVKNRTRTARHEAPYMGSWKAAVSYNHTELVQYLLAGGASATLSDFDSETPLHFCESVEIAQILLARGADINAKNADLRTVKVDMPPLDSALDDENEELVAFYEANGAVSSGIVSEESASLAQLQAMMEAQENADGHNATFMAGSTADDALGRRLRRQLGSYAHNNSGEMSTTAIGLIASVSTLVVLALLFLACRLSSRLQQRHHALLREVRRIQATRAVMERSNQTLYQFAYDNVSGVAGQVQLAHDVRFDPSFAHTRIPHHELYNLRLVAKRSGTVVFQAIFNNMDIAVKQLLPSQCNSLLIVTDFMREIRLAATLEHPNIVGFIGLAWTEGASLADLSLLTEFMPNGSLLLLLFLLSASLISPYSSLYRHADITPLATPMSSIRSTLSGHYQSSRHRMRRELLEQGTSKASLAAEVADALAYLHSFEPTVSTSRTVVCLYQGGLVDVLILRFCNCQVIHRDLKSKNILLSRTWNARLNDFGYSRVTNPDDLMTMNVGTIAWIAPEVLTGGRYTEQADIYSFGVLLSELDTLQVPYIELTREYIDEHHHELSSDLHHPKVKAKAKSLSNAYIAMSVAEGRLSPSFTNLIPHELLVLARECLSHAPQNRPTAIELSYRLRSFILGV</sequence>
<evidence type="ECO:0000259" key="4">
    <source>
        <dbReference type="PROSITE" id="PS50011"/>
    </source>
</evidence>
<evidence type="ECO:0000256" key="3">
    <source>
        <dbReference type="SAM" id="Phobius"/>
    </source>
</evidence>
<feature type="compositionally biased region" description="Polar residues" evidence="2">
    <location>
        <begin position="1"/>
        <end position="11"/>
    </location>
</feature>
<evidence type="ECO:0000256" key="2">
    <source>
        <dbReference type="SAM" id="MobiDB-lite"/>
    </source>
</evidence>
<gene>
    <name evidence="5" type="ORF">DYB31_005700</name>
</gene>
<feature type="transmembrane region" description="Helical" evidence="3">
    <location>
        <begin position="482"/>
        <end position="501"/>
    </location>
</feature>
<dbReference type="PROSITE" id="PS50011">
    <property type="entry name" value="PROTEIN_KINASE_DOM"/>
    <property type="match status" value="1"/>
</dbReference>
<dbReference type="SMART" id="SM00220">
    <property type="entry name" value="S_TKc"/>
    <property type="match status" value="1"/>
</dbReference>
<keyword evidence="3" id="KW-0812">Transmembrane</keyword>
<keyword evidence="3" id="KW-1133">Transmembrane helix</keyword>
<dbReference type="PROSITE" id="PS00108">
    <property type="entry name" value="PROTEIN_KINASE_ST"/>
    <property type="match status" value="1"/>
</dbReference>
<dbReference type="InterPro" id="IPR051681">
    <property type="entry name" value="Ser/Thr_Kinases-Pseudokinases"/>
</dbReference>
<dbReference type="Pfam" id="PF07714">
    <property type="entry name" value="PK_Tyr_Ser-Thr"/>
    <property type="match status" value="1"/>
</dbReference>
<accession>A0A397EHD8</accession>
<keyword evidence="3" id="KW-0472">Membrane</keyword>
<feature type="transmembrane region" description="Helical" evidence="3">
    <location>
        <begin position="304"/>
        <end position="324"/>
    </location>
</feature>
<dbReference type="SUPFAM" id="SSF56112">
    <property type="entry name" value="Protein kinase-like (PK-like)"/>
    <property type="match status" value="1"/>
</dbReference>
<evidence type="ECO:0000256" key="1">
    <source>
        <dbReference type="ARBA" id="ARBA00005843"/>
    </source>
</evidence>
<feature type="domain" description="Protein kinase" evidence="4">
    <location>
        <begin position="359"/>
        <end position="754"/>
    </location>
</feature>
<evidence type="ECO:0000313" key="6">
    <source>
        <dbReference type="Proteomes" id="UP000266196"/>
    </source>
</evidence>
<evidence type="ECO:0000313" key="5">
    <source>
        <dbReference type="EMBL" id="RHY79036.1"/>
    </source>
</evidence>
<dbReference type="EMBL" id="QUTE01024179">
    <property type="protein sequence ID" value="RHY79036.1"/>
    <property type="molecule type" value="Genomic_DNA"/>
</dbReference>
<dbReference type="InterPro" id="IPR000719">
    <property type="entry name" value="Prot_kinase_dom"/>
</dbReference>
<dbReference type="AlphaFoldDB" id="A0A397EHD8"/>
<dbReference type="InterPro" id="IPR008271">
    <property type="entry name" value="Ser/Thr_kinase_AS"/>
</dbReference>
<dbReference type="PANTHER" id="PTHR44329">
    <property type="entry name" value="SERINE/THREONINE-PROTEIN KINASE TNNI3K-RELATED"/>
    <property type="match status" value="1"/>
</dbReference>
<name>A0A397EHD8_APHAT</name>
<dbReference type="InterPro" id="IPR036770">
    <property type="entry name" value="Ankyrin_rpt-contain_sf"/>
</dbReference>
<feature type="region of interest" description="Disordered" evidence="2">
    <location>
        <begin position="1"/>
        <end position="27"/>
    </location>
</feature>
<dbReference type="Gene3D" id="1.10.510.10">
    <property type="entry name" value="Transferase(Phosphotransferase) domain 1"/>
    <property type="match status" value="2"/>
</dbReference>
<comment type="similarity">
    <text evidence="1">Belongs to the protein kinase superfamily. TKL Ser/Thr protein kinase family.</text>
</comment>
<organism evidence="5 6">
    <name type="scientific">Aphanomyces astaci</name>
    <name type="common">Crayfish plague agent</name>
    <dbReference type="NCBI Taxonomy" id="112090"/>
    <lineage>
        <taxon>Eukaryota</taxon>
        <taxon>Sar</taxon>
        <taxon>Stramenopiles</taxon>
        <taxon>Oomycota</taxon>
        <taxon>Saprolegniomycetes</taxon>
        <taxon>Saprolegniales</taxon>
        <taxon>Verrucalvaceae</taxon>
        <taxon>Aphanomyces</taxon>
    </lineage>
</organism>
<dbReference type="InterPro" id="IPR011009">
    <property type="entry name" value="Kinase-like_dom_sf"/>
</dbReference>
<dbReference type="PANTHER" id="PTHR44329:SF214">
    <property type="entry name" value="PROTEIN KINASE DOMAIN-CONTAINING PROTEIN"/>
    <property type="match status" value="1"/>
</dbReference>
<protein>
    <recommendedName>
        <fullName evidence="4">Protein kinase domain-containing protein</fullName>
    </recommendedName>
</protein>
<comment type="caution">
    <text evidence="5">The sequence shown here is derived from an EMBL/GenBank/DDBJ whole genome shotgun (WGS) entry which is preliminary data.</text>
</comment>
<dbReference type="SUPFAM" id="SSF48403">
    <property type="entry name" value="Ankyrin repeat"/>
    <property type="match status" value="1"/>
</dbReference>
<dbReference type="Proteomes" id="UP000266196">
    <property type="component" value="Unassembled WGS sequence"/>
</dbReference>
<dbReference type="Pfam" id="PF00069">
    <property type="entry name" value="Pkinase"/>
    <property type="match status" value="1"/>
</dbReference>
<dbReference type="GO" id="GO:0005524">
    <property type="term" value="F:ATP binding"/>
    <property type="evidence" value="ECO:0007669"/>
    <property type="project" value="InterPro"/>
</dbReference>
<dbReference type="Gene3D" id="1.25.40.20">
    <property type="entry name" value="Ankyrin repeat-containing domain"/>
    <property type="match status" value="1"/>
</dbReference>
<dbReference type="InterPro" id="IPR001245">
    <property type="entry name" value="Ser-Thr/Tyr_kinase_cat_dom"/>
</dbReference>
<dbReference type="InterPro" id="IPR002110">
    <property type="entry name" value="Ankyrin_rpt"/>
</dbReference>
<dbReference type="GO" id="GO:0004674">
    <property type="term" value="F:protein serine/threonine kinase activity"/>
    <property type="evidence" value="ECO:0007669"/>
    <property type="project" value="TreeGrafter"/>
</dbReference>